<dbReference type="AlphaFoldDB" id="A0AA41QAZ4"/>
<dbReference type="Proteomes" id="UP001165405">
    <property type="component" value="Unassembled WGS sequence"/>
</dbReference>
<proteinExistence type="predicted"/>
<dbReference type="EMBL" id="JAKGSG010000014">
    <property type="protein sequence ID" value="MCF4120123.1"/>
    <property type="molecule type" value="Genomic_DNA"/>
</dbReference>
<protein>
    <recommendedName>
        <fullName evidence="4">Secreted protein</fullName>
    </recommendedName>
</protein>
<keyword evidence="3" id="KW-1185">Reference proteome</keyword>
<organism evidence="2 3">
    <name type="scientific">Antribacter soli</name>
    <dbReference type="NCBI Taxonomy" id="2910976"/>
    <lineage>
        <taxon>Bacteria</taxon>
        <taxon>Bacillati</taxon>
        <taxon>Actinomycetota</taxon>
        <taxon>Actinomycetes</taxon>
        <taxon>Micrococcales</taxon>
        <taxon>Promicromonosporaceae</taxon>
        <taxon>Antribacter</taxon>
    </lineage>
</organism>
<comment type="caution">
    <text evidence="2">The sequence shown here is derived from an EMBL/GenBank/DDBJ whole genome shotgun (WGS) entry which is preliminary data.</text>
</comment>
<sequence>MRRNRLVAALAALALTAAYSALSAAPAAAQDGEYFVVKGANSVASGDRLYLVAGTPEDWASTGAPKQYLTYEAWSALGSPSPVVWPVDRYASLPWSDGIYWEINWPDGETWAGGVTYEQWVVAGRPTPVDDLRLCKLGIGCDISRWATSGDLYLTEYQHQSLSAHRLTYGEWEALGFPAVTTNRMGVYKLPWTDAVFQLDPSYIGPRSQSTSNVLGVWCGAQLSYSEWQHFGSPAPQTVASTTVDRFIVNGQPGWVPDDWIFYDGPAGYFHVSAAQWAAAGSPAPTAIIAPVLPENQVSC</sequence>
<name>A0AA41QAZ4_9MICO</name>
<feature type="signal peptide" evidence="1">
    <location>
        <begin position="1"/>
        <end position="23"/>
    </location>
</feature>
<gene>
    <name evidence="2" type="ORF">L1785_03945</name>
</gene>
<keyword evidence="1" id="KW-0732">Signal</keyword>
<evidence type="ECO:0000313" key="3">
    <source>
        <dbReference type="Proteomes" id="UP001165405"/>
    </source>
</evidence>
<evidence type="ECO:0008006" key="4">
    <source>
        <dbReference type="Google" id="ProtNLM"/>
    </source>
</evidence>
<accession>A0AA41QAZ4</accession>
<evidence type="ECO:0000313" key="2">
    <source>
        <dbReference type="EMBL" id="MCF4120123.1"/>
    </source>
</evidence>
<evidence type="ECO:0000256" key="1">
    <source>
        <dbReference type="SAM" id="SignalP"/>
    </source>
</evidence>
<dbReference type="RefSeq" id="WP_236087837.1">
    <property type="nucleotide sequence ID" value="NZ_JAKGSG010000014.1"/>
</dbReference>
<reference evidence="2" key="1">
    <citation type="submission" date="2022-01" db="EMBL/GenBank/DDBJ databases">
        <title>Antribacter sp. nov., isolated from Guizhou of China.</title>
        <authorList>
            <person name="Chengliang C."/>
            <person name="Ya Z."/>
        </authorList>
    </citation>
    <scope>NUCLEOTIDE SEQUENCE</scope>
    <source>
        <strain evidence="2">KLBMP 9083</strain>
    </source>
</reference>
<feature type="chain" id="PRO_5041285786" description="Secreted protein" evidence="1">
    <location>
        <begin position="24"/>
        <end position="300"/>
    </location>
</feature>